<organism evidence="2 3">
    <name type="scientific">Pararobbsia alpina</name>
    <dbReference type="NCBI Taxonomy" id="621374"/>
    <lineage>
        <taxon>Bacteria</taxon>
        <taxon>Pseudomonadati</taxon>
        <taxon>Pseudomonadota</taxon>
        <taxon>Betaproteobacteria</taxon>
        <taxon>Burkholderiales</taxon>
        <taxon>Burkholderiaceae</taxon>
        <taxon>Pararobbsia</taxon>
    </lineage>
</organism>
<keyword evidence="3" id="KW-1185">Reference proteome</keyword>
<feature type="domain" description="GIY-YIG" evidence="1">
    <location>
        <begin position="8"/>
        <end position="102"/>
    </location>
</feature>
<dbReference type="Gene3D" id="3.40.1440.10">
    <property type="entry name" value="GIY-YIG endonuclease"/>
    <property type="match status" value="1"/>
</dbReference>
<gene>
    <name evidence="2" type="ORF">LMG28138_01614</name>
</gene>
<evidence type="ECO:0000313" key="2">
    <source>
        <dbReference type="EMBL" id="CAB3783310.1"/>
    </source>
</evidence>
<dbReference type="CDD" id="cd10437">
    <property type="entry name" value="GIY-YIG_HE_I-TevI_like"/>
    <property type="match status" value="1"/>
</dbReference>
<dbReference type="Proteomes" id="UP000494115">
    <property type="component" value="Unassembled WGS sequence"/>
</dbReference>
<dbReference type="InterPro" id="IPR000305">
    <property type="entry name" value="GIY-YIG_endonuc"/>
</dbReference>
<accession>A0A6S7B2G0</accession>
<dbReference type="SUPFAM" id="SSF82771">
    <property type="entry name" value="GIY-YIG endonuclease"/>
    <property type="match status" value="1"/>
</dbReference>
<dbReference type="Pfam" id="PF01541">
    <property type="entry name" value="GIY-YIG"/>
    <property type="match status" value="1"/>
</dbReference>
<dbReference type="PROSITE" id="PS50164">
    <property type="entry name" value="GIY_YIG"/>
    <property type="match status" value="1"/>
</dbReference>
<sequence length="158" mass="17411">MKEIPFPSAPGVYVIENTANGRIYVGKTVCLANRFAGHMNMLKRGSHHNKRLQADWNEFEESAFVFRVHVLAGADEIDSIERALIAENMGDGCFNWSPVGGKAMVGGAFVKSQITLPKSAVRGIRVRAAMADKSIYDYVREILTEHMKKIDAAGEVKA</sequence>
<evidence type="ECO:0000313" key="3">
    <source>
        <dbReference type="Proteomes" id="UP000494115"/>
    </source>
</evidence>
<dbReference type="RefSeq" id="WP_217478386.1">
    <property type="nucleotide sequence ID" value="NZ_CADIKM010000005.1"/>
</dbReference>
<evidence type="ECO:0000259" key="1">
    <source>
        <dbReference type="PROSITE" id="PS50164"/>
    </source>
</evidence>
<name>A0A6S7B2G0_9BURK</name>
<reference evidence="2 3" key="1">
    <citation type="submission" date="2020-04" db="EMBL/GenBank/DDBJ databases">
        <authorList>
            <person name="De Canck E."/>
        </authorList>
    </citation>
    <scope>NUCLEOTIDE SEQUENCE [LARGE SCALE GENOMIC DNA]</scope>
    <source>
        <strain evidence="2 3">LMG 28138</strain>
    </source>
</reference>
<protein>
    <recommendedName>
        <fullName evidence="1">GIY-YIG domain-containing protein</fullName>
    </recommendedName>
</protein>
<proteinExistence type="predicted"/>
<dbReference type="EMBL" id="CADIKM010000005">
    <property type="protein sequence ID" value="CAB3783310.1"/>
    <property type="molecule type" value="Genomic_DNA"/>
</dbReference>
<dbReference type="InterPro" id="IPR035901">
    <property type="entry name" value="GIY-YIG_endonuc_sf"/>
</dbReference>
<dbReference type="AlphaFoldDB" id="A0A6S7B2G0"/>